<evidence type="ECO:0000256" key="1">
    <source>
        <dbReference type="ARBA" id="ARBA00023157"/>
    </source>
</evidence>
<dbReference type="PROSITE" id="PS50068">
    <property type="entry name" value="LDLRA_2"/>
    <property type="match status" value="1"/>
</dbReference>
<name>A0AAE0S7Q2_9BIVA</name>
<dbReference type="CDD" id="cd00112">
    <property type="entry name" value="LDLa"/>
    <property type="match status" value="1"/>
</dbReference>
<dbReference type="InterPro" id="IPR036055">
    <property type="entry name" value="LDL_receptor-like_sf"/>
</dbReference>
<feature type="domain" description="MAM" evidence="3">
    <location>
        <begin position="38"/>
        <end position="82"/>
    </location>
</feature>
<dbReference type="PROSITE" id="PS50060">
    <property type="entry name" value="MAM_2"/>
    <property type="match status" value="1"/>
</dbReference>
<dbReference type="EMBL" id="JAEAOA010001041">
    <property type="protein sequence ID" value="KAK3586782.1"/>
    <property type="molecule type" value="Genomic_DNA"/>
</dbReference>
<dbReference type="Proteomes" id="UP001195483">
    <property type="component" value="Unassembled WGS sequence"/>
</dbReference>
<comment type="caution">
    <text evidence="2">Lacks conserved residue(s) required for the propagation of feature annotation.</text>
</comment>
<gene>
    <name evidence="4" type="ORF">CHS0354_016957</name>
</gene>
<protein>
    <recommendedName>
        <fullName evidence="3">MAM domain-containing protein</fullName>
    </recommendedName>
</protein>
<evidence type="ECO:0000313" key="4">
    <source>
        <dbReference type="EMBL" id="KAK3586782.1"/>
    </source>
</evidence>
<reference evidence="4" key="3">
    <citation type="submission" date="2023-05" db="EMBL/GenBank/DDBJ databases">
        <authorList>
            <person name="Smith C.H."/>
        </authorList>
    </citation>
    <scope>NUCLEOTIDE SEQUENCE</scope>
    <source>
        <strain evidence="4">CHS0354</strain>
        <tissue evidence="4">Mantle</tissue>
    </source>
</reference>
<proteinExistence type="predicted"/>
<accession>A0AAE0S7Q2</accession>
<dbReference type="InterPro" id="IPR002172">
    <property type="entry name" value="LDrepeatLR_classA_rpt"/>
</dbReference>
<sequence>MVPCKDNYKCVAKEKLCDFTWDCMDGSDEGHDYCNVSKQCNFETKAKCGYTNISSGATSWNQTAGSLFQIPQFDNTYGTSQG</sequence>
<keyword evidence="5" id="KW-1185">Reference proteome</keyword>
<dbReference type="GO" id="GO:0016020">
    <property type="term" value="C:membrane"/>
    <property type="evidence" value="ECO:0007669"/>
    <property type="project" value="InterPro"/>
</dbReference>
<evidence type="ECO:0000313" key="5">
    <source>
        <dbReference type="Proteomes" id="UP001195483"/>
    </source>
</evidence>
<keyword evidence="1" id="KW-1015">Disulfide bond</keyword>
<dbReference type="SUPFAM" id="SSF57424">
    <property type="entry name" value="LDL receptor-like module"/>
    <property type="match status" value="1"/>
</dbReference>
<dbReference type="SMART" id="SM00192">
    <property type="entry name" value="LDLa"/>
    <property type="match status" value="1"/>
</dbReference>
<dbReference type="AlphaFoldDB" id="A0AAE0S7Q2"/>
<comment type="caution">
    <text evidence="4">The sequence shown here is derived from an EMBL/GenBank/DDBJ whole genome shotgun (WGS) entry which is preliminary data.</text>
</comment>
<evidence type="ECO:0000259" key="3">
    <source>
        <dbReference type="PROSITE" id="PS50060"/>
    </source>
</evidence>
<reference evidence="4" key="2">
    <citation type="journal article" date="2021" name="Genome Biol. Evol.">
        <title>Developing a high-quality reference genome for a parasitic bivalve with doubly uniparental inheritance (Bivalvia: Unionida).</title>
        <authorList>
            <person name="Smith C.H."/>
        </authorList>
    </citation>
    <scope>NUCLEOTIDE SEQUENCE</scope>
    <source>
        <strain evidence="4">CHS0354</strain>
        <tissue evidence="4">Mantle</tissue>
    </source>
</reference>
<reference evidence="4" key="1">
    <citation type="journal article" date="2021" name="Genome Biol. Evol.">
        <title>A High-Quality Reference Genome for a Parasitic Bivalve with Doubly Uniparental Inheritance (Bivalvia: Unionida).</title>
        <authorList>
            <person name="Smith C.H."/>
        </authorList>
    </citation>
    <scope>NUCLEOTIDE SEQUENCE</scope>
    <source>
        <strain evidence="4">CHS0354</strain>
    </source>
</reference>
<dbReference type="InterPro" id="IPR000998">
    <property type="entry name" value="MAM_dom"/>
</dbReference>
<evidence type="ECO:0000256" key="2">
    <source>
        <dbReference type="PROSITE-ProRule" id="PRU00124"/>
    </source>
</evidence>
<dbReference type="Gene3D" id="4.10.400.10">
    <property type="entry name" value="Low-density Lipoprotein Receptor"/>
    <property type="match status" value="1"/>
</dbReference>
<organism evidence="4 5">
    <name type="scientific">Potamilus streckersoni</name>
    <dbReference type="NCBI Taxonomy" id="2493646"/>
    <lineage>
        <taxon>Eukaryota</taxon>
        <taxon>Metazoa</taxon>
        <taxon>Spiralia</taxon>
        <taxon>Lophotrochozoa</taxon>
        <taxon>Mollusca</taxon>
        <taxon>Bivalvia</taxon>
        <taxon>Autobranchia</taxon>
        <taxon>Heteroconchia</taxon>
        <taxon>Palaeoheterodonta</taxon>
        <taxon>Unionida</taxon>
        <taxon>Unionoidea</taxon>
        <taxon>Unionidae</taxon>
        <taxon>Ambleminae</taxon>
        <taxon>Lampsilini</taxon>
        <taxon>Potamilus</taxon>
    </lineage>
</organism>